<dbReference type="STRING" id="48269.A0A183N0J1"/>
<dbReference type="Pfam" id="PF17919">
    <property type="entry name" value="RT_RNaseH_2"/>
    <property type="match status" value="1"/>
</dbReference>
<evidence type="ECO:0000313" key="2">
    <source>
        <dbReference type="EMBL" id="VDP40887.1"/>
    </source>
</evidence>
<dbReference type="GO" id="GO:0003824">
    <property type="term" value="F:catalytic activity"/>
    <property type="evidence" value="ECO:0007669"/>
    <property type="project" value="UniProtKB-KW"/>
</dbReference>
<keyword evidence="1" id="KW-0511">Multifunctional enzyme</keyword>
<dbReference type="InterPro" id="IPR043502">
    <property type="entry name" value="DNA/RNA_pol_sf"/>
</dbReference>
<dbReference type="InterPro" id="IPR041577">
    <property type="entry name" value="RT_RNaseH_2"/>
</dbReference>
<reference evidence="2 3" key="1">
    <citation type="submission" date="2018-11" db="EMBL/GenBank/DDBJ databases">
        <authorList>
            <consortium name="Pathogen Informatics"/>
        </authorList>
    </citation>
    <scope>NUCLEOTIDE SEQUENCE [LARGE SCALE GENOMIC DNA]</scope>
    <source>
        <strain evidence="2 3">Zambia</strain>
    </source>
</reference>
<dbReference type="PANTHER" id="PTHR37984">
    <property type="entry name" value="PROTEIN CBG26694"/>
    <property type="match status" value="1"/>
</dbReference>
<organism evidence="2 3">
    <name type="scientific">Schistosoma margrebowiei</name>
    <dbReference type="NCBI Taxonomy" id="48269"/>
    <lineage>
        <taxon>Eukaryota</taxon>
        <taxon>Metazoa</taxon>
        <taxon>Spiralia</taxon>
        <taxon>Lophotrochozoa</taxon>
        <taxon>Platyhelminthes</taxon>
        <taxon>Trematoda</taxon>
        <taxon>Digenea</taxon>
        <taxon>Strigeidida</taxon>
        <taxon>Schistosomatoidea</taxon>
        <taxon>Schistosomatidae</taxon>
        <taxon>Schistosoma</taxon>
    </lineage>
</organism>
<dbReference type="EMBL" id="UZAI01018875">
    <property type="protein sequence ID" value="VDP40887.1"/>
    <property type="molecule type" value="Genomic_DNA"/>
</dbReference>
<dbReference type="AlphaFoldDB" id="A0A183N0J1"/>
<dbReference type="InterPro" id="IPR043128">
    <property type="entry name" value="Rev_trsase/Diguanyl_cyclase"/>
</dbReference>
<proteinExistence type="predicted"/>
<dbReference type="SUPFAM" id="SSF56672">
    <property type="entry name" value="DNA/RNA polymerases"/>
    <property type="match status" value="1"/>
</dbReference>
<accession>A0A183N0J1</accession>
<evidence type="ECO:0000313" key="3">
    <source>
        <dbReference type="Proteomes" id="UP000277204"/>
    </source>
</evidence>
<dbReference type="Proteomes" id="UP000277204">
    <property type="component" value="Unassembled WGS sequence"/>
</dbReference>
<dbReference type="FunFam" id="3.30.70.270:FF:000020">
    <property type="entry name" value="Transposon Tf2-6 polyprotein-like Protein"/>
    <property type="match status" value="1"/>
</dbReference>
<protein>
    <submittedName>
        <fullName evidence="2">Uncharacterized protein</fullName>
    </submittedName>
</protein>
<dbReference type="Gene3D" id="3.30.70.270">
    <property type="match status" value="1"/>
</dbReference>
<name>A0A183N0J1_9TREM</name>
<evidence type="ECO:0000256" key="1">
    <source>
        <dbReference type="ARBA" id="ARBA00023268"/>
    </source>
</evidence>
<dbReference type="InterPro" id="IPR050951">
    <property type="entry name" value="Retrovirus_Pol_polyprotein"/>
</dbReference>
<keyword evidence="3" id="KW-1185">Reference proteome</keyword>
<sequence>MMPTPTNVSALRSFLGLVSYYSAFVPSMHGIHAPLNSLPQKNSCWNWTKQCDATFCKLKFIVGLELLLTHYDPAVPIIVAAGASAYGLGAVISRCFLDASDKAVMNAARTSTSAETNTVR</sequence>
<dbReference type="PANTHER" id="PTHR37984:SF5">
    <property type="entry name" value="PROTEIN NYNRIN-LIKE"/>
    <property type="match status" value="1"/>
</dbReference>
<gene>
    <name evidence="2" type="ORF">SMRZ_LOCUS21816</name>
</gene>